<keyword evidence="1" id="KW-0732">Signal</keyword>
<sequence length="100" mass="10777">MTFTTISTSLSPLLTFAVISVLFCGMVSTSDLGFHCVFGPMVTTVTPEGQTLEYCPTQMEPPVMTKGDYILAVKDGKCYECMCASDTGLACCDCPRPRRG</sequence>
<feature type="signal peptide" evidence="1">
    <location>
        <begin position="1"/>
        <end position="29"/>
    </location>
</feature>
<proteinExistence type="predicted"/>
<feature type="chain" id="PRO_5002113970" description="VWFC domain-containing protein" evidence="1">
    <location>
        <begin position="30"/>
        <end position="100"/>
    </location>
</feature>
<dbReference type="EMBL" id="HACG01050675">
    <property type="protein sequence ID" value="CEK97540.1"/>
    <property type="molecule type" value="Transcribed_RNA"/>
</dbReference>
<accession>A0A0B7BZF1</accession>
<name>A0A0B7BZF1_9EUPU</name>
<evidence type="ECO:0000256" key="1">
    <source>
        <dbReference type="SAM" id="SignalP"/>
    </source>
</evidence>
<organism evidence="2">
    <name type="scientific">Arion vulgaris</name>
    <dbReference type="NCBI Taxonomy" id="1028688"/>
    <lineage>
        <taxon>Eukaryota</taxon>
        <taxon>Metazoa</taxon>
        <taxon>Spiralia</taxon>
        <taxon>Lophotrochozoa</taxon>
        <taxon>Mollusca</taxon>
        <taxon>Gastropoda</taxon>
        <taxon>Heterobranchia</taxon>
        <taxon>Euthyneura</taxon>
        <taxon>Panpulmonata</taxon>
        <taxon>Eupulmonata</taxon>
        <taxon>Stylommatophora</taxon>
        <taxon>Helicina</taxon>
        <taxon>Arionoidea</taxon>
        <taxon>Arionidae</taxon>
        <taxon>Arion</taxon>
    </lineage>
</organism>
<evidence type="ECO:0000313" key="2">
    <source>
        <dbReference type="EMBL" id="CEK97540.1"/>
    </source>
</evidence>
<reference evidence="2" key="1">
    <citation type="submission" date="2014-12" db="EMBL/GenBank/DDBJ databases">
        <title>Insight into the proteome of Arion vulgaris.</title>
        <authorList>
            <person name="Aradska J."/>
            <person name="Bulat T."/>
            <person name="Smidak R."/>
            <person name="Sarate P."/>
            <person name="Gangsoo J."/>
            <person name="Sialana F."/>
            <person name="Bilban M."/>
            <person name="Lubec G."/>
        </authorList>
    </citation>
    <scope>NUCLEOTIDE SEQUENCE</scope>
    <source>
        <tissue evidence="2">Skin</tissue>
    </source>
</reference>
<gene>
    <name evidence="2" type="primary">ORF216100</name>
</gene>
<protein>
    <recommendedName>
        <fullName evidence="3">VWFC domain-containing protein</fullName>
    </recommendedName>
</protein>
<dbReference type="AlphaFoldDB" id="A0A0B7BZF1"/>
<evidence type="ECO:0008006" key="3">
    <source>
        <dbReference type="Google" id="ProtNLM"/>
    </source>
</evidence>